<dbReference type="MEROPS" id="T05.002"/>
<feature type="site" description="Involved in the stabilization of negative charge on the oxyanion by the formation of the oxyanion hole" evidence="10">
    <location>
        <position position="116"/>
    </location>
</feature>
<dbReference type="AlphaFoldDB" id="B8E0N7"/>
<feature type="binding site" evidence="10">
    <location>
        <position position="262"/>
    </location>
    <ligand>
        <name>substrate</name>
    </ligand>
</feature>
<dbReference type="SUPFAM" id="SSF56266">
    <property type="entry name" value="DmpA/ArgJ-like"/>
    <property type="match status" value="1"/>
</dbReference>
<dbReference type="GO" id="GO:0006592">
    <property type="term" value="P:ornithine biosynthetic process"/>
    <property type="evidence" value="ECO:0000318"/>
    <property type="project" value="GO_Central"/>
</dbReference>
<sequence>MSWKTEKLYLTNIKGVKAAAVSCGLKEDNKLDLALIVLDKPAKATAMFTRNTVKAAPVIVSKKHLEKYGLVQAIIINSGQANACTGGRGIKDAEFMAEEVAKRVGIEKELVFVASTGKIGAYLEKEKIAYGIELAYKNLSENSGESIAEAIMTTDTFPKISGAKRGDAVISGVAKGAGMIHPNMATMLAFIGTNVKLGSEELKRVLKKSVDKSFHQISVDGCSSTNDTVLLFSTGEVLDKTFQKGLDMVAQDLAKMIARDGEGAKKLIEVIVEKARSLKEAKVIARSVVVSNLVKAAIAGGDDNWGRVLASIGQTEYSFDLNKIELYIGDHLVFAKNEPLGYNSQEVKNYLKGNEVRIRIILNEGRYSAISWGCDLTEEYVKINAYYRT</sequence>
<reference evidence="12" key="1">
    <citation type="journal article" date="2016" name="Front. Microbiol.">
        <title>The complete genome sequence of hyperthermophile Dictyoglomus turgidum DSM 6724 reveals a specialized carbohydrate fermentor.</title>
        <authorList>
            <person name="Brumm P.J."/>
            <person name="Gowda K."/>
            <person name="Robb F.T."/>
            <person name="Mead D.A."/>
        </authorList>
    </citation>
    <scope>NUCLEOTIDE SEQUENCE [LARGE SCALE GENOMIC DNA]</scope>
    <source>
        <strain evidence="12">DSM 6724 / Z-1310</strain>
    </source>
</reference>
<evidence type="ECO:0000256" key="1">
    <source>
        <dbReference type="ARBA" id="ARBA00004496"/>
    </source>
</evidence>
<feature type="binding site" evidence="10">
    <location>
        <position position="153"/>
    </location>
    <ligand>
        <name>substrate</name>
    </ligand>
</feature>
<feature type="active site" description="Nucleophile" evidence="10">
    <location>
        <position position="186"/>
    </location>
</feature>
<dbReference type="GO" id="GO:0004358">
    <property type="term" value="F:L-glutamate N-acetyltransferase activity, acting on acetyl-L-ornithine as donor"/>
    <property type="evidence" value="ECO:0007669"/>
    <property type="project" value="UniProtKB-UniRule"/>
</dbReference>
<comment type="similarity">
    <text evidence="2 10">Belongs to the ArgJ family.</text>
</comment>
<dbReference type="GO" id="GO:0005737">
    <property type="term" value="C:cytoplasm"/>
    <property type="evidence" value="ECO:0007669"/>
    <property type="project" value="UniProtKB-SubCell"/>
</dbReference>
<comment type="catalytic activity">
    <reaction evidence="10">
        <text>L-glutamate + acetyl-CoA = N-acetyl-L-glutamate + CoA + H(+)</text>
        <dbReference type="Rhea" id="RHEA:24292"/>
        <dbReference type="ChEBI" id="CHEBI:15378"/>
        <dbReference type="ChEBI" id="CHEBI:29985"/>
        <dbReference type="ChEBI" id="CHEBI:44337"/>
        <dbReference type="ChEBI" id="CHEBI:57287"/>
        <dbReference type="ChEBI" id="CHEBI:57288"/>
        <dbReference type="EC" id="2.3.1.1"/>
    </reaction>
</comment>
<dbReference type="InterPro" id="IPR016117">
    <property type="entry name" value="ArgJ-like_dom_sf"/>
</dbReference>
<feature type="site" description="Involved in the stabilization of negative charge on the oxyanion by the formation of the oxyanion hole" evidence="10">
    <location>
        <position position="117"/>
    </location>
</feature>
<comment type="subcellular location">
    <subcellularLocation>
        <location evidence="1 10">Cytoplasm</location>
    </subcellularLocation>
</comment>
<dbReference type="InterPro" id="IPR002813">
    <property type="entry name" value="Arg_biosynth_ArgJ"/>
</dbReference>
<evidence type="ECO:0000256" key="7">
    <source>
        <dbReference type="ARBA" id="ARBA00022679"/>
    </source>
</evidence>
<dbReference type="HAMAP" id="MF_01106">
    <property type="entry name" value="ArgJ"/>
    <property type="match status" value="1"/>
</dbReference>
<dbReference type="HOGENOM" id="CLU_027172_1_0_0"/>
<dbReference type="Pfam" id="PF01960">
    <property type="entry name" value="ArgJ"/>
    <property type="match status" value="1"/>
</dbReference>
<dbReference type="FunFam" id="3.10.20.340:FF:000003">
    <property type="entry name" value="Arginine biosynthesis bifunctional protein ArgJ"/>
    <property type="match status" value="1"/>
</dbReference>
<feature type="site" description="Cleavage; by autolysis" evidence="10">
    <location>
        <begin position="185"/>
        <end position="186"/>
    </location>
</feature>
<comment type="pathway">
    <text evidence="10">Amino-acid biosynthesis; L-arginine biosynthesis; L-ornithine and N-acetyl-L-glutamate from L-glutamate and N(2)-acetyl-L-ornithine (cyclic): step 1/1.</text>
</comment>
<feature type="binding site" evidence="10">
    <location>
        <position position="175"/>
    </location>
    <ligand>
        <name>substrate</name>
    </ligand>
</feature>
<comment type="function">
    <text evidence="10">Catalyzes two activities which are involved in the cyclic version of arginine biosynthesis: the synthesis of N-acetylglutamate from glutamate and acetyl-CoA as the acetyl donor, and of ornithine by transacetylation between N(2)-acetylornithine and glutamate.</text>
</comment>
<dbReference type="Proteomes" id="UP000007719">
    <property type="component" value="Chromosome"/>
</dbReference>
<keyword evidence="4 10" id="KW-0963">Cytoplasm</keyword>
<keyword evidence="10" id="KW-0511">Multifunctional enzyme</keyword>
<dbReference type="EnsemblBacteria" id="ACK43057">
    <property type="protein sequence ID" value="ACK43057"/>
    <property type="gene ID" value="Dtur_1785"/>
</dbReference>
<dbReference type="OrthoDB" id="9804242at2"/>
<evidence type="ECO:0000313" key="12">
    <source>
        <dbReference type="Proteomes" id="UP000007719"/>
    </source>
</evidence>
<evidence type="ECO:0000256" key="9">
    <source>
        <dbReference type="ARBA" id="ARBA00023315"/>
    </source>
</evidence>
<evidence type="ECO:0000256" key="5">
    <source>
        <dbReference type="ARBA" id="ARBA00022571"/>
    </source>
</evidence>
<keyword evidence="5 10" id="KW-0055">Arginine biosynthesis</keyword>
<dbReference type="GO" id="GO:0004042">
    <property type="term" value="F:L-glutamate N-acetyltransferase activity"/>
    <property type="evidence" value="ECO:0000318"/>
    <property type="project" value="GO_Central"/>
</dbReference>
<dbReference type="UniPathway" id="UPA00068">
    <property type="reaction ID" value="UER00106"/>
</dbReference>
<dbReference type="PANTHER" id="PTHR23100">
    <property type="entry name" value="ARGININE BIOSYNTHESIS BIFUNCTIONAL PROTEIN ARGJ"/>
    <property type="match status" value="1"/>
</dbReference>
<feature type="binding site" evidence="10">
    <location>
        <position position="389"/>
    </location>
    <ligand>
        <name>substrate</name>
    </ligand>
</feature>
<accession>B8E0N7</accession>
<feature type="binding site" evidence="10">
    <location>
        <position position="186"/>
    </location>
    <ligand>
        <name>substrate</name>
    </ligand>
</feature>
<name>B8E0N7_DICTD</name>
<dbReference type="EC" id="2.3.1.1" evidence="10"/>
<comment type="catalytic activity">
    <reaction evidence="10">
        <text>N(2)-acetyl-L-ornithine + L-glutamate = N-acetyl-L-glutamate + L-ornithine</text>
        <dbReference type="Rhea" id="RHEA:15349"/>
        <dbReference type="ChEBI" id="CHEBI:29985"/>
        <dbReference type="ChEBI" id="CHEBI:44337"/>
        <dbReference type="ChEBI" id="CHEBI:46911"/>
        <dbReference type="ChEBI" id="CHEBI:57805"/>
        <dbReference type="EC" id="2.3.1.35"/>
    </reaction>
</comment>
<dbReference type="FunFam" id="3.60.70.12:FF:000001">
    <property type="entry name" value="Arginine biosynthesis bifunctional protein ArgJ, chloroplastic"/>
    <property type="match status" value="1"/>
</dbReference>
<dbReference type="KEGG" id="dtu:Dtur_1785"/>
<feature type="binding site" evidence="10">
    <location>
        <position position="384"/>
    </location>
    <ligand>
        <name>substrate</name>
    </ligand>
</feature>
<comment type="subunit">
    <text evidence="3 10">Heterotetramer of two alpha and two beta chains.</text>
</comment>
<feature type="chain" id="PRO_5023323773" description="Arginine biosynthesis bifunctional protein ArgJ beta chain" evidence="10">
    <location>
        <begin position="186"/>
        <end position="389"/>
    </location>
</feature>
<evidence type="ECO:0000256" key="3">
    <source>
        <dbReference type="ARBA" id="ARBA00011475"/>
    </source>
</evidence>
<dbReference type="STRING" id="515635.Dtur_1785"/>
<dbReference type="Gene3D" id="3.60.70.12">
    <property type="entry name" value="L-amino peptidase D-ALA esterase/amidase"/>
    <property type="match status" value="1"/>
</dbReference>
<dbReference type="InterPro" id="IPR042195">
    <property type="entry name" value="ArgJ_beta_C"/>
</dbReference>
<comment type="pathway">
    <text evidence="10">Amino-acid biosynthesis; L-arginine biosynthesis; N(2)-acetyl-L-ornithine from L-glutamate: step 1/4.</text>
</comment>
<gene>
    <name evidence="10" type="primary">argJ</name>
    <name evidence="11" type="ordered locus">Dtur_1785</name>
</gene>
<dbReference type="EC" id="2.3.1.35" evidence="10"/>
<feature type="chain" id="PRO_5023323774" description="Arginine biosynthesis bifunctional protein ArgJ alpha chain" evidence="10">
    <location>
        <begin position="1"/>
        <end position="185"/>
    </location>
</feature>
<dbReference type="NCBIfam" id="NF003802">
    <property type="entry name" value="PRK05388.1"/>
    <property type="match status" value="1"/>
</dbReference>
<dbReference type="PATRIC" id="fig|515635.4.peg.1837"/>
<dbReference type="RefSeq" id="WP_012584131.1">
    <property type="nucleotide sequence ID" value="NC_011661.1"/>
</dbReference>
<dbReference type="PANTHER" id="PTHR23100:SF0">
    <property type="entry name" value="ARGININE BIOSYNTHESIS BIFUNCTIONAL PROTEIN ARGJ, MITOCHONDRIAL"/>
    <property type="match status" value="1"/>
</dbReference>
<dbReference type="NCBIfam" id="TIGR00120">
    <property type="entry name" value="ArgJ"/>
    <property type="match status" value="1"/>
</dbReference>
<dbReference type="eggNOG" id="COG1364">
    <property type="taxonomic scope" value="Bacteria"/>
</dbReference>
<dbReference type="Gene3D" id="3.10.20.340">
    <property type="entry name" value="ArgJ beta chain, C-terminal domain"/>
    <property type="match status" value="1"/>
</dbReference>
<keyword evidence="12" id="KW-1185">Reference proteome</keyword>
<keyword evidence="9 10" id="KW-0012">Acyltransferase</keyword>
<dbReference type="InParanoid" id="B8E0N7"/>
<keyword evidence="8 10" id="KW-0068">Autocatalytic cleavage</keyword>
<dbReference type="EMBL" id="CP001251">
    <property type="protein sequence ID" value="ACK43057.1"/>
    <property type="molecule type" value="Genomic_DNA"/>
</dbReference>
<keyword evidence="7 10" id="KW-0808">Transferase</keyword>
<protein>
    <recommendedName>
        <fullName evidence="10">Arginine biosynthesis bifunctional protein ArgJ</fullName>
    </recommendedName>
    <domain>
        <recommendedName>
            <fullName evidence="10">Glutamate N-acetyltransferase</fullName>
            <ecNumber evidence="10">2.3.1.35</ecNumber>
        </recommendedName>
        <alternativeName>
            <fullName evidence="10">Ornithine acetyltransferase</fullName>
            <shortName evidence="10">OATase</shortName>
        </alternativeName>
        <alternativeName>
            <fullName evidence="10">Ornithine transacetylase</fullName>
        </alternativeName>
    </domain>
    <domain>
        <recommendedName>
            <fullName evidence="10">Amino-acid acetyltransferase</fullName>
            <ecNumber evidence="10">2.3.1.1</ecNumber>
        </recommendedName>
        <alternativeName>
            <fullName evidence="10">N-acetylglutamate synthase</fullName>
            <shortName evidence="10">AGSase</shortName>
        </alternativeName>
    </domain>
    <component>
        <recommendedName>
            <fullName evidence="10">Arginine biosynthesis bifunctional protein ArgJ alpha chain</fullName>
        </recommendedName>
    </component>
    <component>
        <recommendedName>
            <fullName evidence="10">Arginine biosynthesis bifunctional protein ArgJ beta chain</fullName>
        </recommendedName>
    </component>
</protein>
<keyword evidence="6 10" id="KW-0028">Amino-acid biosynthesis</keyword>
<proteinExistence type="inferred from homology"/>
<dbReference type="CDD" id="cd02152">
    <property type="entry name" value="OAT"/>
    <property type="match status" value="1"/>
</dbReference>
<evidence type="ECO:0000256" key="10">
    <source>
        <dbReference type="HAMAP-Rule" id="MF_01106"/>
    </source>
</evidence>
<evidence type="ECO:0000256" key="6">
    <source>
        <dbReference type="ARBA" id="ARBA00022605"/>
    </source>
</evidence>
<evidence type="ECO:0000256" key="8">
    <source>
        <dbReference type="ARBA" id="ARBA00022813"/>
    </source>
</evidence>
<evidence type="ECO:0000313" key="11">
    <source>
        <dbReference type="EMBL" id="ACK43057.1"/>
    </source>
</evidence>
<evidence type="ECO:0000256" key="4">
    <source>
        <dbReference type="ARBA" id="ARBA00022490"/>
    </source>
</evidence>
<organism evidence="11 12">
    <name type="scientific">Dictyoglomus turgidum (strain DSM 6724 / Z-1310)</name>
    <dbReference type="NCBI Taxonomy" id="515635"/>
    <lineage>
        <taxon>Bacteria</taxon>
        <taxon>Pseudomonadati</taxon>
        <taxon>Dictyoglomota</taxon>
        <taxon>Dictyoglomia</taxon>
        <taxon>Dictyoglomales</taxon>
        <taxon>Dictyoglomaceae</taxon>
        <taxon>Dictyoglomus</taxon>
    </lineage>
</organism>
<dbReference type="FunCoup" id="B8E0N7">
    <property type="interactions" value="314"/>
</dbReference>
<dbReference type="GO" id="GO:0006526">
    <property type="term" value="P:L-arginine biosynthetic process"/>
    <property type="evidence" value="ECO:0007669"/>
    <property type="project" value="UniProtKB-UniRule"/>
</dbReference>
<evidence type="ECO:0000256" key="2">
    <source>
        <dbReference type="ARBA" id="ARBA00006774"/>
    </source>
</evidence>